<dbReference type="EMBL" id="EQ973791">
    <property type="protein sequence ID" value="EEF46851.1"/>
    <property type="molecule type" value="Genomic_DNA"/>
</dbReference>
<name>B9RNT3_RICCO</name>
<evidence type="ECO:0000256" key="1">
    <source>
        <dbReference type="SAM" id="MobiDB-lite"/>
    </source>
</evidence>
<evidence type="ECO:0000313" key="4">
    <source>
        <dbReference type="Proteomes" id="UP000008311"/>
    </source>
</evidence>
<feature type="region of interest" description="Disordered" evidence="1">
    <location>
        <begin position="36"/>
        <end position="61"/>
    </location>
</feature>
<protein>
    <submittedName>
        <fullName evidence="3">Uncharacterized protein</fullName>
    </submittedName>
</protein>
<dbReference type="AlphaFoldDB" id="B9RNT3"/>
<organism evidence="3 4">
    <name type="scientific">Ricinus communis</name>
    <name type="common">Castor bean</name>
    <dbReference type="NCBI Taxonomy" id="3988"/>
    <lineage>
        <taxon>Eukaryota</taxon>
        <taxon>Viridiplantae</taxon>
        <taxon>Streptophyta</taxon>
        <taxon>Embryophyta</taxon>
        <taxon>Tracheophyta</taxon>
        <taxon>Spermatophyta</taxon>
        <taxon>Magnoliopsida</taxon>
        <taxon>eudicotyledons</taxon>
        <taxon>Gunneridae</taxon>
        <taxon>Pentapetalae</taxon>
        <taxon>rosids</taxon>
        <taxon>fabids</taxon>
        <taxon>Malpighiales</taxon>
        <taxon>Euphorbiaceae</taxon>
        <taxon>Acalyphoideae</taxon>
        <taxon>Acalypheae</taxon>
        <taxon>Ricinus</taxon>
    </lineage>
</organism>
<dbReference type="Proteomes" id="UP000008311">
    <property type="component" value="Unassembled WGS sequence"/>
</dbReference>
<reference evidence="4" key="1">
    <citation type="journal article" date="2010" name="Nat. Biotechnol.">
        <title>Draft genome sequence of the oilseed species Ricinus communis.</title>
        <authorList>
            <person name="Chan A.P."/>
            <person name="Crabtree J."/>
            <person name="Zhao Q."/>
            <person name="Lorenzi H."/>
            <person name="Orvis J."/>
            <person name="Puiu D."/>
            <person name="Melake-Berhan A."/>
            <person name="Jones K.M."/>
            <person name="Redman J."/>
            <person name="Chen G."/>
            <person name="Cahoon E.B."/>
            <person name="Gedil M."/>
            <person name="Stanke M."/>
            <person name="Haas B.J."/>
            <person name="Wortman J.R."/>
            <person name="Fraser-Liggett C.M."/>
            <person name="Ravel J."/>
            <person name="Rabinowicz P.D."/>
        </authorList>
    </citation>
    <scope>NUCLEOTIDE SEQUENCE [LARGE SCALE GENOMIC DNA]</scope>
    <source>
        <strain evidence="4">cv. Hale</strain>
    </source>
</reference>
<keyword evidence="2" id="KW-0732">Signal</keyword>
<dbReference type="InParanoid" id="B9RNT3"/>
<evidence type="ECO:0000313" key="3">
    <source>
        <dbReference type="EMBL" id="EEF46851.1"/>
    </source>
</evidence>
<feature type="chain" id="PRO_5002891224" evidence="2">
    <location>
        <begin position="20"/>
        <end position="71"/>
    </location>
</feature>
<evidence type="ECO:0000256" key="2">
    <source>
        <dbReference type="SAM" id="SignalP"/>
    </source>
</evidence>
<sequence>MKAISIVCMLLVLATTNLAFHSSSTFARQLTVSCGSPGVSTQSLERRGTPPAPCNGDDPVPPPCPPGIISC</sequence>
<proteinExistence type="predicted"/>
<accession>B9RNT3</accession>
<gene>
    <name evidence="3" type="ORF">RCOM_0920560</name>
</gene>
<keyword evidence="4" id="KW-1185">Reference proteome</keyword>
<feature type="signal peptide" evidence="2">
    <location>
        <begin position="1"/>
        <end position="19"/>
    </location>
</feature>